<name>A0ABW2V7P7_9BACL</name>
<gene>
    <name evidence="12" type="ORF">ACFQWB_12025</name>
</gene>
<evidence type="ECO:0000256" key="3">
    <source>
        <dbReference type="ARBA" id="ARBA00022448"/>
    </source>
</evidence>
<sequence>MNTKQQETALQPSSAGPAHGKTAAVLSVLGMGLGQIYNRQYTKGLILLLLEASALFYFVRNLGHGLWGLITLGEKEQGMQKVGKLTQLVPGDHSIFLLIEGLIVLLAFIVFLAVYILNVKDAYRVGVARENGRKPNNIAQTIENIKETKFAQALLTLPLLGVLFLTVMPILFMILLAFTNYSFPDHVPPAKLVDWVGFGTFKDLLLLKSWSKTLLGVLGWTIVWAVVATVTTYFGGLLVALLLQQPFVRLKGLWRTIFILPYAIPQIVSLLVMRNMFNGEFGPINQYLAYFGLEKLPWLSDPFWAKVTLIIVNMWIGIPVSMLLILGVLTTINKDLYEAAEMDGASPFAKFKAITLPMVLFSTAPILITQFAGNINNFNVIFLLTGGGPINENYQYAGSTDLLVTWLYKLTLDRSLFNMASAVGIIIFIIIASFSIYNYRRSRSYREEDMIQ</sequence>
<dbReference type="Gene3D" id="1.10.3720.10">
    <property type="entry name" value="MetI-like"/>
    <property type="match status" value="1"/>
</dbReference>
<comment type="subcellular location">
    <subcellularLocation>
        <location evidence="1 9">Cell membrane</location>
        <topology evidence="1 9">Multi-pass membrane protein</topology>
    </subcellularLocation>
</comment>
<dbReference type="PANTHER" id="PTHR47314:SF1">
    <property type="entry name" value="MALTOSE_MALTODEXTRIN TRANSPORT SYSTEM PERMEASE PROTEIN MALF"/>
    <property type="match status" value="1"/>
</dbReference>
<reference evidence="13" key="1">
    <citation type="journal article" date="2019" name="Int. J. Syst. Evol. Microbiol.">
        <title>The Global Catalogue of Microorganisms (GCM) 10K type strain sequencing project: providing services to taxonomists for standard genome sequencing and annotation.</title>
        <authorList>
            <consortium name="The Broad Institute Genomics Platform"/>
            <consortium name="The Broad Institute Genome Sequencing Center for Infectious Disease"/>
            <person name="Wu L."/>
            <person name="Ma J."/>
        </authorList>
    </citation>
    <scope>NUCLEOTIDE SEQUENCE [LARGE SCALE GENOMIC DNA]</scope>
    <source>
        <strain evidence="13">JCM 18657</strain>
    </source>
</reference>
<feature type="transmembrane region" description="Helical" evidence="9">
    <location>
        <begin position="303"/>
        <end position="332"/>
    </location>
</feature>
<evidence type="ECO:0000256" key="5">
    <source>
        <dbReference type="ARBA" id="ARBA00022597"/>
    </source>
</evidence>
<keyword evidence="8 9" id="KW-0472">Membrane</keyword>
<evidence type="ECO:0000313" key="13">
    <source>
        <dbReference type="Proteomes" id="UP001596528"/>
    </source>
</evidence>
<evidence type="ECO:0000256" key="7">
    <source>
        <dbReference type="ARBA" id="ARBA00022989"/>
    </source>
</evidence>
<evidence type="ECO:0000256" key="1">
    <source>
        <dbReference type="ARBA" id="ARBA00004651"/>
    </source>
</evidence>
<dbReference type="InterPro" id="IPR035906">
    <property type="entry name" value="MetI-like_sf"/>
</dbReference>
<evidence type="ECO:0000256" key="8">
    <source>
        <dbReference type="ARBA" id="ARBA00023136"/>
    </source>
</evidence>
<comment type="similarity">
    <text evidence="2 10">Belongs to the binding-protein-dependent transport system permease family. MalFG subfamily.</text>
</comment>
<dbReference type="RefSeq" id="WP_138788700.1">
    <property type="nucleotide sequence ID" value="NZ_JBHTGQ010000026.1"/>
</dbReference>
<evidence type="ECO:0000256" key="4">
    <source>
        <dbReference type="ARBA" id="ARBA00022475"/>
    </source>
</evidence>
<keyword evidence="6 9" id="KW-0812">Transmembrane</keyword>
<feature type="transmembrane region" description="Helical" evidence="9">
    <location>
        <begin position="253"/>
        <end position="273"/>
    </location>
</feature>
<dbReference type="CDD" id="cd06261">
    <property type="entry name" value="TM_PBP2"/>
    <property type="match status" value="1"/>
</dbReference>
<evidence type="ECO:0000256" key="9">
    <source>
        <dbReference type="RuleBase" id="RU363032"/>
    </source>
</evidence>
<dbReference type="SUPFAM" id="SSF160964">
    <property type="entry name" value="MalF N-terminal region-like"/>
    <property type="match status" value="1"/>
</dbReference>
<accession>A0ABW2V7P7</accession>
<keyword evidence="13" id="KW-1185">Reference proteome</keyword>
<evidence type="ECO:0000256" key="6">
    <source>
        <dbReference type="ARBA" id="ARBA00022692"/>
    </source>
</evidence>
<dbReference type="Pfam" id="PF00528">
    <property type="entry name" value="BPD_transp_1"/>
    <property type="match status" value="1"/>
</dbReference>
<proteinExistence type="inferred from homology"/>
<dbReference type="SUPFAM" id="SSF161098">
    <property type="entry name" value="MetI-like"/>
    <property type="match status" value="1"/>
</dbReference>
<feature type="transmembrane region" description="Helical" evidence="9">
    <location>
        <begin position="353"/>
        <end position="373"/>
    </location>
</feature>
<feature type="domain" description="ABC transmembrane type-1" evidence="11">
    <location>
        <begin position="218"/>
        <end position="438"/>
    </location>
</feature>
<dbReference type="PANTHER" id="PTHR47314">
    <property type="entry name" value="MALTOSE/MALTODEXTRIN TRANSPORT SYSTEM PERMEASE PROTEIN MALF"/>
    <property type="match status" value="1"/>
</dbReference>
<keyword evidence="3 9" id="KW-0813">Transport</keyword>
<evidence type="ECO:0000313" key="12">
    <source>
        <dbReference type="EMBL" id="MFC7750647.1"/>
    </source>
</evidence>
<organism evidence="12 13">
    <name type="scientific">Paenibacillus thermoaerophilus</name>
    <dbReference type="NCBI Taxonomy" id="1215385"/>
    <lineage>
        <taxon>Bacteria</taxon>
        <taxon>Bacillati</taxon>
        <taxon>Bacillota</taxon>
        <taxon>Bacilli</taxon>
        <taxon>Bacillales</taxon>
        <taxon>Paenibacillaceae</taxon>
        <taxon>Paenibacillus</taxon>
    </lineage>
</organism>
<feature type="transmembrane region" description="Helical" evidence="9">
    <location>
        <begin position="217"/>
        <end position="241"/>
    </location>
</feature>
<feature type="transmembrane region" description="Helical" evidence="9">
    <location>
        <begin position="95"/>
        <end position="117"/>
    </location>
</feature>
<dbReference type="Proteomes" id="UP001596528">
    <property type="component" value="Unassembled WGS sequence"/>
</dbReference>
<dbReference type="PROSITE" id="PS50928">
    <property type="entry name" value="ABC_TM1"/>
    <property type="match status" value="1"/>
</dbReference>
<keyword evidence="4 10" id="KW-1003">Cell membrane</keyword>
<keyword evidence="5 10" id="KW-0762">Sugar transport</keyword>
<protein>
    <recommendedName>
        <fullName evidence="10">Maltose/maltodextrin transport system permease protein</fullName>
    </recommendedName>
</protein>
<dbReference type="EMBL" id="JBHTGQ010000026">
    <property type="protein sequence ID" value="MFC7750647.1"/>
    <property type="molecule type" value="Genomic_DNA"/>
</dbReference>
<evidence type="ECO:0000256" key="2">
    <source>
        <dbReference type="ARBA" id="ARBA00009047"/>
    </source>
</evidence>
<comment type="caution">
    <text evidence="12">The sequence shown here is derived from an EMBL/GenBank/DDBJ whole genome shotgun (WGS) entry which is preliminary data.</text>
</comment>
<evidence type="ECO:0000256" key="10">
    <source>
        <dbReference type="RuleBase" id="RU367050"/>
    </source>
</evidence>
<feature type="transmembrane region" description="Helical" evidence="9">
    <location>
        <begin position="41"/>
        <end position="59"/>
    </location>
</feature>
<feature type="transmembrane region" description="Helical" evidence="9">
    <location>
        <begin position="416"/>
        <end position="437"/>
    </location>
</feature>
<evidence type="ECO:0000259" key="11">
    <source>
        <dbReference type="PROSITE" id="PS50928"/>
    </source>
</evidence>
<feature type="transmembrane region" description="Helical" evidence="9">
    <location>
        <begin position="154"/>
        <end position="178"/>
    </location>
</feature>
<dbReference type="InterPro" id="IPR000515">
    <property type="entry name" value="MetI-like"/>
</dbReference>
<comment type="function">
    <text evidence="10">Part of the ABC transporter complex MalEFGK involved in maltose/maltodextrin import. Probably responsible for the translocation of the substrate across the membrane.</text>
</comment>
<keyword evidence="7 9" id="KW-1133">Transmembrane helix</keyword>